<dbReference type="GO" id="GO:0140664">
    <property type="term" value="F:ATP-dependent DNA damage sensor activity"/>
    <property type="evidence" value="ECO:0007669"/>
    <property type="project" value="InterPro"/>
</dbReference>
<dbReference type="GO" id="GO:0006298">
    <property type="term" value="P:mismatch repair"/>
    <property type="evidence" value="ECO:0007669"/>
    <property type="project" value="InterPro"/>
</dbReference>
<dbReference type="GO" id="GO:0004519">
    <property type="term" value="F:endonuclease activity"/>
    <property type="evidence" value="ECO:0007669"/>
    <property type="project" value="InterPro"/>
</dbReference>
<reference evidence="8 9" key="1">
    <citation type="submission" date="2016-10" db="EMBL/GenBank/DDBJ databases">
        <authorList>
            <person name="de Groot N.N."/>
        </authorList>
    </citation>
    <scope>NUCLEOTIDE SEQUENCE [LARGE SCALE GENOMIC DNA]</scope>
    <source>
        <strain evidence="8 9">743A</strain>
    </source>
</reference>
<dbReference type="InterPro" id="IPR005747">
    <property type="entry name" value="MutS2"/>
</dbReference>
<protein>
    <submittedName>
        <fullName evidence="8">MutS domain V</fullName>
    </submittedName>
</protein>
<dbReference type="InterPro" id="IPR036187">
    <property type="entry name" value="DNA_mismatch_repair_MutS_sf"/>
</dbReference>
<dbReference type="GO" id="GO:0045910">
    <property type="term" value="P:negative regulation of DNA recombination"/>
    <property type="evidence" value="ECO:0007669"/>
    <property type="project" value="InterPro"/>
</dbReference>
<keyword evidence="4" id="KW-0067">ATP-binding</keyword>
<evidence type="ECO:0000256" key="2">
    <source>
        <dbReference type="ARBA" id="ARBA00022741"/>
    </source>
</evidence>
<evidence type="ECO:0000256" key="5">
    <source>
        <dbReference type="ARBA" id="ARBA00022884"/>
    </source>
</evidence>
<dbReference type="OrthoDB" id="9808166at2"/>
<keyword evidence="6" id="KW-0238">DNA-binding</keyword>
<feature type="domain" description="DNA mismatch repair proteins mutS family" evidence="7">
    <location>
        <begin position="400"/>
        <end position="416"/>
    </location>
</feature>
<dbReference type="STRING" id="37658.SAMN05661086_02019"/>
<dbReference type="SMART" id="SM00534">
    <property type="entry name" value="MUTSac"/>
    <property type="match status" value="1"/>
</dbReference>
<evidence type="ECO:0000259" key="7">
    <source>
        <dbReference type="PROSITE" id="PS00486"/>
    </source>
</evidence>
<dbReference type="InterPro" id="IPR045076">
    <property type="entry name" value="MutS"/>
</dbReference>
<dbReference type="InterPro" id="IPR007696">
    <property type="entry name" value="DNA_mismatch_repair_MutS_core"/>
</dbReference>
<dbReference type="FunFam" id="3.40.50.300:FF:000830">
    <property type="entry name" value="Endonuclease MutS2"/>
    <property type="match status" value="1"/>
</dbReference>
<sequence>MTNQVLEFHIIKQQLMDYAHSEKAKQRLSALEPYLKETEITARTKETTDARILLDALGLPPFVSMKDLDNLLDLAEKGSMLLPEQLEYIAQFASASKRLADYFKRGQNYEVELAYYVNSMEDLSPLREDIFQSIRNKQVDDYASPQLKSIRKELEQINQQIHAKLDSIMKGKKQYFSDSYVSVRNGHFVLPVKKEYKLQISGSVIDTSSSGATYFIEPTAISKLQETLSLCEIEEDNEVRKILYSLTCLVHQYAPAIRRNMDAMETLDFIFAKARLSSDLNAVPAKLNTQQFIHIKKGRHPLLAKEKCVPLDFSIGNGIRGIIITGPNTGGKTVAIKTVGLLSIMAQCGLHIPCENADICITNQILCDIGDGQSITENLSTFSSHITNVIHILQRTTVESLVLLDELGSGTDPQEGMGIAIAILEELRKKNCLFIATTHYPEVKDYALRTEGLSNARMAFDRESLKPLYQLEIGEAGESCAIYIAKRLGMSKEMLTTAYQEAYGRTRTHSFHKDVFLEETISNVATETSNSAWEPIPEVVKNQTDKKVGTHAFRFEIGDSVVVYPQKKIGIVYQTANGKGEIGVQIQGNKQLINHKRLKLKASAKELYPDDYDFSIIFDSVENRKARHKMEKKHIPGVTIETPH</sequence>
<evidence type="ECO:0000256" key="3">
    <source>
        <dbReference type="ARBA" id="ARBA00022801"/>
    </source>
</evidence>
<dbReference type="GO" id="GO:0016887">
    <property type="term" value="F:ATP hydrolysis activity"/>
    <property type="evidence" value="ECO:0007669"/>
    <property type="project" value="InterPro"/>
</dbReference>
<dbReference type="PROSITE" id="PS00486">
    <property type="entry name" value="DNA_MISMATCH_REPAIR_2"/>
    <property type="match status" value="1"/>
</dbReference>
<evidence type="ECO:0000313" key="8">
    <source>
        <dbReference type="EMBL" id="SFR83343.1"/>
    </source>
</evidence>
<dbReference type="PANTHER" id="PTHR11361:SF90">
    <property type="entry name" value="DNA MISMATCH REPAIR PROTEIN"/>
    <property type="match status" value="1"/>
</dbReference>
<dbReference type="InterPro" id="IPR000432">
    <property type="entry name" value="DNA_mismatch_repair_MutS_C"/>
</dbReference>
<organism evidence="8 9">
    <name type="scientific">Anaeromicropila populeti</name>
    <dbReference type="NCBI Taxonomy" id="37658"/>
    <lineage>
        <taxon>Bacteria</taxon>
        <taxon>Bacillati</taxon>
        <taxon>Bacillota</taxon>
        <taxon>Clostridia</taxon>
        <taxon>Lachnospirales</taxon>
        <taxon>Lachnospiraceae</taxon>
        <taxon>Anaeromicropila</taxon>
    </lineage>
</organism>
<keyword evidence="1" id="KW-0699">rRNA-binding</keyword>
<proteinExistence type="predicted"/>
<dbReference type="EMBL" id="FOYZ01000007">
    <property type="protein sequence ID" value="SFR83343.1"/>
    <property type="molecule type" value="Genomic_DNA"/>
</dbReference>
<dbReference type="AlphaFoldDB" id="A0A1I6JWM1"/>
<dbReference type="NCBIfam" id="TIGR01069">
    <property type="entry name" value="mutS2"/>
    <property type="match status" value="1"/>
</dbReference>
<dbReference type="Gene3D" id="3.40.50.300">
    <property type="entry name" value="P-loop containing nucleotide triphosphate hydrolases"/>
    <property type="match status" value="1"/>
</dbReference>
<dbReference type="PIRSF" id="PIRSF005814">
    <property type="entry name" value="MutS_YshD"/>
    <property type="match status" value="1"/>
</dbReference>
<gene>
    <name evidence="8" type="ORF">SAMN05661086_02019</name>
</gene>
<dbReference type="Proteomes" id="UP000199659">
    <property type="component" value="Unassembled WGS sequence"/>
</dbReference>
<dbReference type="PANTHER" id="PTHR11361">
    <property type="entry name" value="DNA MISMATCH REPAIR PROTEIN MUTS FAMILY MEMBER"/>
    <property type="match status" value="1"/>
</dbReference>
<dbReference type="SUPFAM" id="SSF52540">
    <property type="entry name" value="P-loop containing nucleoside triphosphate hydrolases"/>
    <property type="match status" value="1"/>
</dbReference>
<keyword evidence="9" id="KW-1185">Reference proteome</keyword>
<dbReference type="GO" id="GO:0005524">
    <property type="term" value="F:ATP binding"/>
    <property type="evidence" value="ECO:0007669"/>
    <property type="project" value="UniProtKB-KW"/>
</dbReference>
<dbReference type="SMART" id="SM00533">
    <property type="entry name" value="MUTSd"/>
    <property type="match status" value="1"/>
</dbReference>
<keyword evidence="3" id="KW-0378">Hydrolase</keyword>
<keyword evidence="5" id="KW-0694">RNA-binding</keyword>
<keyword evidence="2" id="KW-0547">Nucleotide-binding</keyword>
<accession>A0A1I6JWM1</accession>
<evidence type="ECO:0000256" key="4">
    <source>
        <dbReference type="ARBA" id="ARBA00022840"/>
    </source>
</evidence>
<name>A0A1I6JWM1_9FIRM</name>
<evidence type="ECO:0000313" key="9">
    <source>
        <dbReference type="Proteomes" id="UP000199659"/>
    </source>
</evidence>
<dbReference type="InterPro" id="IPR027417">
    <property type="entry name" value="P-loop_NTPase"/>
</dbReference>
<evidence type="ECO:0000256" key="6">
    <source>
        <dbReference type="ARBA" id="ARBA00023125"/>
    </source>
</evidence>
<dbReference type="GO" id="GO:0030983">
    <property type="term" value="F:mismatched DNA binding"/>
    <property type="evidence" value="ECO:0007669"/>
    <property type="project" value="InterPro"/>
</dbReference>
<evidence type="ECO:0000256" key="1">
    <source>
        <dbReference type="ARBA" id="ARBA00022730"/>
    </source>
</evidence>
<dbReference type="Pfam" id="PF00488">
    <property type="entry name" value="MutS_V"/>
    <property type="match status" value="1"/>
</dbReference>
<dbReference type="GO" id="GO:0019843">
    <property type="term" value="F:rRNA binding"/>
    <property type="evidence" value="ECO:0007669"/>
    <property type="project" value="UniProtKB-KW"/>
</dbReference>
<dbReference type="RefSeq" id="WP_092560561.1">
    <property type="nucleotide sequence ID" value="NZ_FOYZ01000007.1"/>
</dbReference>
<dbReference type="SUPFAM" id="SSF48334">
    <property type="entry name" value="DNA repair protein MutS, domain III"/>
    <property type="match status" value="1"/>
</dbReference>